<proteinExistence type="predicted"/>
<accession>A0A9X1AHN9</accession>
<comment type="caution">
    <text evidence="1">The sequence shown here is derived from an EMBL/GenBank/DDBJ whole genome shotgun (WGS) entry which is preliminary data.</text>
</comment>
<protein>
    <submittedName>
        <fullName evidence="1">Uncharacterized protein</fullName>
    </submittedName>
</protein>
<sequence>MKFHDVREQLRTVGVLISKRGCEIRINHFGGTPETAFFTSSLDEALAAGLSMARPKHLPKQWCSQR</sequence>
<reference evidence="1" key="1">
    <citation type="journal article" date="2021" name="Microorganisms">
        <title>Phylogenomic Reconstruction and Metabolic Potential of the Genus Aminobacter.</title>
        <authorList>
            <person name="Artuso I."/>
            <person name="Turrini P."/>
            <person name="Pirolo M."/>
            <person name="Lugli G.A."/>
            <person name="Ventura M."/>
            <person name="Visca P."/>
        </authorList>
    </citation>
    <scope>NUCLEOTIDE SEQUENCE</scope>
    <source>
        <strain evidence="1">LMG 26462</strain>
    </source>
</reference>
<evidence type="ECO:0000313" key="2">
    <source>
        <dbReference type="Proteomes" id="UP001138921"/>
    </source>
</evidence>
<keyword evidence="2" id="KW-1185">Reference proteome</keyword>
<dbReference type="EMBL" id="JAFLWW010000018">
    <property type="protein sequence ID" value="MBT1160165.1"/>
    <property type="molecule type" value="Genomic_DNA"/>
</dbReference>
<evidence type="ECO:0000313" key="1">
    <source>
        <dbReference type="EMBL" id="MBT1160165.1"/>
    </source>
</evidence>
<dbReference type="RefSeq" id="WP_214393952.1">
    <property type="nucleotide sequence ID" value="NZ_JAFLWW010000018.1"/>
</dbReference>
<dbReference type="Proteomes" id="UP001138921">
    <property type="component" value="Unassembled WGS sequence"/>
</dbReference>
<reference evidence="1" key="2">
    <citation type="submission" date="2021-03" db="EMBL/GenBank/DDBJ databases">
        <authorList>
            <person name="Artuso I."/>
            <person name="Turrini P."/>
            <person name="Pirolo M."/>
            <person name="Lugli G.A."/>
            <person name="Ventura M."/>
            <person name="Visca P."/>
        </authorList>
    </citation>
    <scope>NUCLEOTIDE SEQUENCE</scope>
    <source>
        <strain evidence="1">LMG 26462</strain>
    </source>
</reference>
<name>A0A9X1AHN9_9HYPH</name>
<organism evidence="1 2">
    <name type="scientific">Aminobacter anthyllidis</name>
    <dbReference type="NCBI Taxonomy" id="1035067"/>
    <lineage>
        <taxon>Bacteria</taxon>
        <taxon>Pseudomonadati</taxon>
        <taxon>Pseudomonadota</taxon>
        <taxon>Alphaproteobacteria</taxon>
        <taxon>Hyphomicrobiales</taxon>
        <taxon>Phyllobacteriaceae</taxon>
        <taxon>Aminobacter</taxon>
    </lineage>
</organism>
<dbReference type="AlphaFoldDB" id="A0A9X1AHN9"/>
<gene>
    <name evidence="1" type="ORF">J1C56_32050</name>
</gene>